<reference evidence="1 2" key="1">
    <citation type="submission" date="2023-09" db="EMBL/GenBank/DDBJ databases">
        <authorList>
            <person name="Wang M."/>
        </authorList>
    </citation>
    <scope>NUCLEOTIDE SEQUENCE [LARGE SCALE GENOMIC DNA]</scope>
    <source>
        <strain evidence="1">GT-2023</strain>
        <tissue evidence="1">Liver</tissue>
    </source>
</reference>
<comment type="caution">
    <text evidence="1">The sequence shown here is derived from an EMBL/GenBank/DDBJ whole genome shotgun (WGS) entry which is preliminary data.</text>
</comment>
<proteinExistence type="predicted"/>
<protein>
    <submittedName>
        <fullName evidence="1">Uncharacterized protein</fullName>
    </submittedName>
</protein>
<evidence type="ECO:0000313" key="1">
    <source>
        <dbReference type="EMBL" id="KAL1267459.1"/>
    </source>
</evidence>
<name>A0ABR3MS46_9TELE</name>
<keyword evidence="2" id="KW-1185">Reference proteome</keyword>
<accession>A0ABR3MS46</accession>
<sequence length="98" mass="11005">MGFHRKASHLAESVEHTETRRHLSGINSLWYGFGISLLFLLTETMSLRHCKRNSELFARSEGARDKLCRDEGLTGGGPLISLQSEKREICVPLCMKGT</sequence>
<evidence type="ECO:0000313" key="2">
    <source>
        <dbReference type="Proteomes" id="UP001558613"/>
    </source>
</evidence>
<dbReference type="Proteomes" id="UP001558613">
    <property type="component" value="Unassembled WGS sequence"/>
</dbReference>
<organism evidence="1 2">
    <name type="scientific">Cirrhinus molitorella</name>
    <name type="common">mud carp</name>
    <dbReference type="NCBI Taxonomy" id="172907"/>
    <lineage>
        <taxon>Eukaryota</taxon>
        <taxon>Metazoa</taxon>
        <taxon>Chordata</taxon>
        <taxon>Craniata</taxon>
        <taxon>Vertebrata</taxon>
        <taxon>Euteleostomi</taxon>
        <taxon>Actinopterygii</taxon>
        <taxon>Neopterygii</taxon>
        <taxon>Teleostei</taxon>
        <taxon>Ostariophysi</taxon>
        <taxon>Cypriniformes</taxon>
        <taxon>Cyprinidae</taxon>
        <taxon>Labeoninae</taxon>
        <taxon>Labeonini</taxon>
        <taxon>Cirrhinus</taxon>
    </lineage>
</organism>
<gene>
    <name evidence="1" type="ORF">QQF64_032822</name>
</gene>
<dbReference type="EMBL" id="JAYMGO010000009">
    <property type="protein sequence ID" value="KAL1267459.1"/>
    <property type="molecule type" value="Genomic_DNA"/>
</dbReference>